<name>A0A0S7WIX4_UNCT6</name>
<dbReference type="InterPro" id="IPR004722">
    <property type="entry name" value="DHOase"/>
</dbReference>
<feature type="binding site" evidence="6">
    <location>
        <position position="153"/>
    </location>
    <ligand>
        <name>Zn(2+)</name>
        <dbReference type="ChEBI" id="CHEBI:29105"/>
        <label>2</label>
    </ligand>
</feature>
<feature type="binding site" evidence="6">
    <location>
        <position position="63"/>
    </location>
    <ligand>
        <name>Zn(2+)</name>
        <dbReference type="ChEBI" id="CHEBI:29105"/>
        <label>1</label>
    </ligand>
</feature>
<dbReference type="InterPro" id="IPR024403">
    <property type="entry name" value="DHOase_cat"/>
</dbReference>
<dbReference type="PANTHER" id="PTHR43668:SF2">
    <property type="entry name" value="ALLANTOINASE"/>
    <property type="match status" value="1"/>
</dbReference>
<proteinExistence type="inferred from homology"/>
<dbReference type="InterPro" id="IPR002195">
    <property type="entry name" value="Dihydroorotase_CS"/>
</dbReference>
<comment type="similarity">
    <text evidence="2 6">Belongs to the metallo-dependent hydrolases superfamily. DHOase family. Class I DHOase subfamily.</text>
</comment>
<evidence type="ECO:0000256" key="1">
    <source>
        <dbReference type="ARBA" id="ARBA00002368"/>
    </source>
</evidence>
<feature type="binding site" evidence="6">
    <location>
        <begin position="63"/>
        <end position="65"/>
    </location>
    <ligand>
        <name>substrate</name>
    </ligand>
</feature>
<dbReference type="SUPFAM" id="SSF51338">
    <property type="entry name" value="Composite domain of metallo-dependent hydrolases"/>
    <property type="match status" value="1"/>
</dbReference>
<feature type="binding site" evidence="6">
    <location>
        <position position="61"/>
    </location>
    <ligand>
        <name>Zn(2+)</name>
        <dbReference type="ChEBI" id="CHEBI:29105"/>
        <label>1</label>
    </ligand>
</feature>
<comment type="cofactor">
    <cofactor evidence="6">
        <name>Zn(2+)</name>
        <dbReference type="ChEBI" id="CHEBI:29105"/>
    </cofactor>
    <text evidence="6">Binds 2 Zn(2+) ions per subunit.</text>
</comment>
<dbReference type="GO" id="GO:0004151">
    <property type="term" value="F:dihydroorotase activity"/>
    <property type="evidence" value="ECO:0007669"/>
    <property type="project" value="UniProtKB-UniRule"/>
</dbReference>
<feature type="domain" description="Dihydroorotase catalytic" evidence="7">
    <location>
        <begin position="51"/>
        <end position="238"/>
    </location>
</feature>
<gene>
    <name evidence="6" type="primary">pyrC</name>
    <name evidence="8" type="ORF">AMJ40_04090</name>
</gene>
<feature type="binding site" evidence="6">
    <location>
        <position position="180"/>
    </location>
    <ligand>
        <name>Zn(2+)</name>
        <dbReference type="ChEBI" id="CHEBI:29105"/>
        <label>2</label>
    </ligand>
</feature>
<dbReference type="Pfam" id="PF12890">
    <property type="entry name" value="DHOase"/>
    <property type="match status" value="1"/>
</dbReference>
<feature type="binding site" evidence="6">
    <location>
        <position position="306"/>
    </location>
    <ligand>
        <name>Zn(2+)</name>
        <dbReference type="ChEBI" id="CHEBI:29105"/>
        <label>1</label>
    </ligand>
</feature>
<dbReference type="CDD" id="cd01317">
    <property type="entry name" value="DHOase_IIa"/>
    <property type="match status" value="1"/>
</dbReference>
<dbReference type="Proteomes" id="UP000051124">
    <property type="component" value="Unassembled WGS sequence"/>
</dbReference>
<keyword evidence="6" id="KW-0862">Zinc</keyword>
<sequence length="434" mass="47191">MNIFIISGGRVIDPATGVDEELDILIQDGQIRKVAKRVVAKGARIIDAKDKVVTPGFVDIHTHLREPGREDEETVLTGTRAASVGGFTSILCMPNTDPVIDDESVVRFIVRKQEEAGFSRVYPVGAITKGLRGEELAEIGHMVKAGAVAISDDGNSVMNAEIMRRALEYAKMFRIPVVAHCEDTHLTAGGVMNEGYYSTLYGMRGVPAAAEEAMVARDIILTEFTGSHLHVAHVSTKGSIELIRRAKERGVRVTADTAPHYFTLNDSMLKDYDTNLKVNPPLRSAEDVQEVKQGLRDGTIDSIATDHAPHTQTEKEMEFDVAPSGIVGLETALSLVLRELVEPGVLSLADALGKLSFRPAGVVNLPFGTLRTGSPADVTVFDPQREWVCDPAKFFSKSKNSPFKGWKFRGTIEYLFVNGSLTVEDGRLVSSTVA</sequence>
<evidence type="ECO:0000259" key="7">
    <source>
        <dbReference type="Pfam" id="PF12890"/>
    </source>
</evidence>
<feature type="binding site" evidence="6">
    <location>
        <position position="95"/>
    </location>
    <ligand>
        <name>substrate</name>
    </ligand>
</feature>
<comment type="catalytic activity">
    <reaction evidence="6">
        <text>(S)-dihydroorotate + H2O = N-carbamoyl-L-aspartate + H(+)</text>
        <dbReference type="Rhea" id="RHEA:24296"/>
        <dbReference type="ChEBI" id="CHEBI:15377"/>
        <dbReference type="ChEBI" id="CHEBI:15378"/>
        <dbReference type="ChEBI" id="CHEBI:30864"/>
        <dbReference type="ChEBI" id="CHEBI:32814"/>
        <dbReference type="EC" id="3.5.2.3"/>
    </reaction>
</comment>
<comment type="caution">
    <text evidence="6">Lacks conserved residue(s) required for the propagation of feature annotation.</text>
</comment>
<dbReference type="GO" id="GO:0004038">
    <property type="term" value="F:allantoinase activity"/>
    <property type="evidence" value="ECO:0007669"/>
    <property type="project" value="TreeGrafter"/>
</dbReference>
<dbReference type="SUPFAM" id="SSF51556">
    <property type="entry name" value="Metallo-dependent hydrolases"/>
    <property type="match status" value="1"/>
</dbReference>
<evidence type="ECO:0000256" key="6">
    <source>
        <dbReference type="HAMAP-Rule" id="MF_00220"/>
    </source>
</evidence>
<dbReference type="PROSITE" id="PS00483">
    <property type="entry name" value="DIHYDROOROTASE_2"/>
    <property type="match status" value="1"/>
</dbReference>
<evidence type="ECO:0000256" key="5">
    <source>
        <dbReference type="ARBA" id="ARBA00022975"/>
    </source>
</evidence>
<comment type="function">
    <text evidence="1 6">Catalyzes the reversible cyclization of carbamoyl aspartate to dihydroorotate.</text>
</comment>
<evidence type="ECO:0000256" key="4">
    <source>
        <dbReference type="ARBA" id="ARBA00022801"/>
    </source>
</evidence>
<dbReference type="Gene3D" id="2.30.40.10">
    <property type="entry name" value="Urease, subunit C, domain 1"/>
    <property type="match status" value="1"/>
</dbReference>
<dbReference type="Gene3D" id="3.20.20.140">
    <property type="entry name" value="Metal-dependent hydrolases"/>
    <property type="match status" value="1"/>
</dbReference>
<evidence type="ECO:0000256" key="2">
    <source>
        <dbReference type="ARBA" id="ARBA00010286"/>
    </source>
</evidence>
<feature type="binding site" evidence="6">
    <location>
        <position position="153"/>
    </location>
    <ligand>
        <name>Zn(2+)</name>
        <dbReference type="ChEBI" id="CHEBI:29105"/>
        <label>1</label>
    </ligand>
</feature>
<evidence type="ECO:0000313" key="9">
    <source>
        <dbReference type="Proteomes" id="UP000051124"/>
    </source>
</evidence>
<reference evidence="8 9" key="1">
    <citation type="journal article" date="2015" name="Microbiome">
        <title>Genomic resolution of linkages in carbon, nitrogen, and sulfur cycling among widespread estuary sediment bacteria.</title>
        <authorList>
            <person name="Baker B.J."/>
            <person name="Lazar C.S."/>
            <person name="Teske A.P."/>
            <person name="Dick G.J."/>
        </authorList>
    </citation>
    <scope>NUCLEOTIDE SEQUENCE [LARGE SCALE GENOMIC DNA]</scope>
    <source>
        <strain evidence="8">DG_26</strain>
    </source>
</reference>
<evidence type="ECO:0000313" key="8">
    <source>
        <dbReference type="EMBL" id="KPJ50049.1"/>
    </source>
</evidence>
<accession>A0A0S7WIX4</accession>
<dbReference type="InterPro" id="IPR050138">
    <property type="entry name" value="DHOase/Allantoinase_Hydrolase"/>
</dbReference>
<dbReference type="GO" id="GO:0006145">
    <property type="term" value="P:purine nucleobase catabolic process"/>
    <property type="evidence" value="ECO:0007669"/>
    <property type="project" value="TreeGrafter"/>
</dbReference>
<dbReference type="InterPro" id="IPR032466">
    <property type="entry name" value="Metal_Hydrolase"/>
</dbReference>
<feature type="binding site" evidence="6">
    <location>
        <position position="279"/>
    </location>
    <ligand>
        <name>substrate</name>
    </ligand>
</feature>
<keyword evidence="3 6" id="KW-0479">Metal-binding</keyword>
<feature type="active site" evidence="6">
    <location>
        <position position="306"/>
    </location>
</feature>
<dbReference type="GO" id="GO:0044205">
    <property type="term" value="P:'de novo' UMP biosynthetic process"/>
    <property type="evidence" value="ECO:0007669"/>
    <property type="project" value="UniProtKB-UniRule"/>
</dbReference>
<dbReference type="GO" id="GO:0008270">
    <property type="term" value="F:zinc ion binding"/>
    <property type="evidence" value="ECO:0007669"/>
    <property type="project" value="UniProtKB-UniRule"/>
</dbReference>
<dbReference type="InterPro" id="IPR011059">
    <property type="entry name" value="Metal-dep_hydrolase_composite"/>
</dbReference>
<protein>
    <recommendedName>
        <fullName evidence="6">Dihydroorotase</fullName>
        <shortName evidence="6">DHOase</shortName>
        <ecNumber evidence="6">3.5.2.3</ecNumber>
    </recommendedName>
</protein>
<feature type="binding site" evidence="6">
    <location>
        <position position="310"/>
    </location>
    <ligand>
        <name>substrate</name>
    </ligand>
</feature>
<organism evidence="8 9">
    <name type="scientific">candidate division TA06 bacterium DG_26</name>
    <dbReference type="NCBI Taxonomy" id="1703771"/>
    <lineage>
        <taxon>Bacteria</taxon>
        <taxon>Bacteria division TA06</taxon>
    </lineage>
</organism>
<dbReference type="PANTHER" id="PTHR43668">
    <property type="entry name" value="ALLANTOINASE"/>
    <property type="match status" value="1"/>
</dbReference>
<dbReference type="AlphaFoldDB" id="A0A0S7WIX4"/>
<comment type="caution">
    <text evidence="8">The sequence shown here is derived from an EMBL/GenBank/DDBJ whole genome shotgun (WGS) entry which is preliminary data.</text>
</comment>
<dbReference type="EC" id="3.5.2.3" evidence="6"/>
<dbReference type="PATRIC" id="fig|1703771.3.peg.1180"/>
<dbReference type="NCBIfam" id="TIGR00857">
    <property type="entry name" value="pyrC_multi"/>
    <property type="match status" value="1"/>
</dbReference>
<evidence type="ECO:0000256" key="3">
    <source>
        <dbReference type="ARBA" id="ARBA00022723"/>
    </source>
</evidence>
<keyword evidence="4 6" id="KW-0378">Hydrolase</keyword>
<dbReference type="EMBL" id="LIZT01000032">
    <property type="protein sequence ID" value="KPJ50049.1"/>
    <property type="molecule type" value="Genomic_DNA"/>
</dbReference>
<dbReference type="HAMAP" id="MF_00220_B">
    <property type="entry name" value="PyrC_classI_B"/>
    <property type="match status" value="1"/>
</dbReference>
<comment type="pathway">
    <text evidence="6">Pyrimidine metabolism; UMP biosynthesis via de novo pathway; (S)-dihydroorotate from bicarbonate: step 3/3.</text>
</comment>
<dbReference type="UniPathway" id="UPA00070">
    <property type="reaction ID" value="UER00117"/>
</dbReference>
<keyword evidence="5 6" id="KW-0665">Pyrimidine biosynthesis</keyword>
<feature type="binding site" evidence="6">
    <location>
        <position position="233"/>
    </location>
    <ligand>
        <name>Zn(2+)</name>
        <dbReference type="ChEBI" id="CHEBI:29105"/>
        <label>2</label>
    </ligand>
</feature>
<dbReference type="GO" id="GO:0005737">
    <property type="term" value="C:cytoplasm"/>
    <property type="evidence" value="ECO:0007669"/>
    <property type="project" value="TreeGrafter"/>
</dbReference>